<name>B0TI87_HELMI</name>
<accession>B0TI87</accession>
<keyword evidence="2" id="KW-1185">Reference proteome</keyword>
<gene>
    <name evidence="1" type="ORF">HM1_1066</name>
</gene>
<proteinExistence type="predicted"/>
<reference evidence="1 2" key="1">
    <citation type="journal article" date="2008" name="J. Bacteriol.">
        <title>The genome of Heliobacterium modesticaldum, a phototrophic representative of the Firmicutes containing the simplest photosynthetic apparatus.</title>
        <authorList>
            <person name="Sattley W.M."/>
            <person name="Madigan M.T."/>
            <person name="Swingley W.D."/>
            <person name="Cheung P.C."/>
            <person name="Clocksin K.M."/>
            <person name="Conrad A.L."/>
            <person name="Dejesa L.C."/>
            <person name="Honchak B.M."/>
            <person name="Jung D.O."/>
            <person name="Karbach L.E."/>
            <person name="Kurdoglu A."/>
            <person name="Lahiri S."/>
            <person name="Mastrian S.D."/>
            <person name="Page L.E."/>
            <person name="Taylor H.L."/>
            <person name="Wang Z.T."/>
            <person name="Raymond J."/>
            <person name="Chen M."/>
            <person name="Blankenship R.E."/>
            <person name="Touchman J.W."/>
        </authorList>
    </citation>
    <scope>NUCLEOTIDE SEQUENCE [LARGE SCALE GENOMIC DNA]</scope>
    <source>
        <strain evidence="2">ATCC 51547 / Ice1</strain>
    </source>
</reference>
<organism evidence="1 2">
    <name type="scientific">Heliobacterium modesticaldum (strain ATCC 51547 / Ice1)</name>
    <dbReference type="NCBI Taxonomy" id="498761"/>
    <lineage>
        <taxon>Bacteria</taxon>
        <taxon>Bacillati</taxon>
        <taxon>Bacillota</taxon>
        <taxon>Clostridia</taxon>
        <taxon>Eubacteriales</taxon>
        <taxon>Heliobacteriaceae</taxon>
        <taxon>Heliomicrobium</taxon>
    </lineage>
</organism>
<dbReference type="KEGG" id="hmo:HM1_1066"/>
<sequence length="48" mass="5702">MHIHACFLFDRSLRFGFYTPSILPKECQRINKKRAYSARSQSSSRIRP</sequence>
<dbReference type="AlphaFoldDB" id="B0TI87"/>
<protein>
    <submittedName>
        <fullName evidence="1">Uncharacterized protein</fullName>
    </submittedName>
</protein>
<evidence type="ECO:0000313" key="1">
    <source>
        <dbReference type="EMBL" id="ABZ83507.1"/>
    </source>
</evidence>
<dbReference type="EMBL" id="CP000930">
    <property type="protein sequence ID" value="ABZ83507.1"/>
    <property type="molecule type" value="Genomic_DNA"/>
</dbReference>
<dbReference type="Proteomes" id="UP000008550">
    <property type="component" value="Chromosome"/>
</dbReference>
<evidence type="ECO:0000313" key="2">
    <source>
        <dbReference type="Proteomes" id="UP000008550"/>
    </source>
</evidence>
<dbReference type="HOGENOM" id="CLU_3153562_0_0_9"/>